<feature type="domain" description="Dynamin N-terminal" evidence="1">
    <location>
        <begin position="59"/>
        <end position="273"/>
    </location>
</feature>
<dbReference type="RefSeq" id="WP_102832309.1">
    <property type="nucleotide sequence ID" value="NZ_DAMCMB010000020.1"/>
</dbReference>
<protein>
    <submittedName>
        <fullName evidence="2">Dynamin-like GTPase family protein</fullName>
    </submittedName>
</protein>
<dbReference type="InterPro" id="IPR027417">
    <property type="entry name" value="P-loop_NTPase"/>
</dbReference>
<dbReference type="InterPro" id="IPR051943">
    <property type="entry name" value="TRAFAC_Dynamin-like_GTPase"/>
</dbReference>
<gene>
    <name evidence="2" type="ORF">K7H17_05990</name>
</gene>
<dbReference type="PANTHER" id="PTHR43681:SF1">
    <property type="entry name" value="SARCALUMENIN"/>
    <property type="match status" value="1"/>
</dbReference>
<reference evidence="2" key="1">
    <citation type="submission" date="2021-08" db="EMBL/GenBank/DDBJ databases">
        <title>Isolation and characterization of neutrophilic mixotrophic iron-oxidizing bacteria from deep-sea hydrothermal vents.</title>
        <authorList>
            <person name="He Y."/>
        </authorList>
    </citation>
    <scope>NUCLEOTIDE SEQUENCE</scope>
    <source>
        <strain evidence="2">IOP_13</strain>
    </source>
</reference>
<dbReference type="Pfam" id="PF00350">
    <property type="entry name" value="Dynamin_N"/>
    <property type="match status" value="1"/>
</dbReference>
<keyword evidence="3" id="KW-1185">Reference proteome</keyword>
<dbReference type="Gene3D" id="3.40.50.300">
    <property type="entry name" value="P-loop containing nucleotide triphosphate hydrolases"/>
    <property type="match status" value="1"/>
</dbReference>
<sequence>MSMERLDRQVDAYVTWKRDLIREITRYRSWLAHNRLSSEGVEARLERALRVLRTDHITLAFVGEYSRGKTELINSLFFSSYGQRILPSRAGRTTMCPTELLFDPRSERSYIRLLPIESRLEDTSIAQLKRTPRLWLNLPLDPHDPESMAEAFAQVALTKAMPVEQAIQLGFDPAGLESSSSGDTVLVPAWRHAVVNFDHPLLRQGLRILDTPGLNALGSEPELTLSMLPNAQAIVFLLSADTGVTASDMQIWQQHIRQLDEDTQNSLFAVLNKIDVLWDDVAGETFVQKAIEDIRDTTAQQLGIDCADVLPLSAKQALMAKIRGDQALLERSQLARLEELLSQRILTQKERLLEDQVVQQVMALLQNSQHALKLRLEKVIEQRDVLASHQEGSGQMLLELTARTRHDHNRHHKRLLDLKTNQRLLQRQGELLRTAIRAERLEEHLTRLRRSLTGSLTTLGINLAILHFFRSVEQDLGILEQEAERANKMVSAIYRRHSEENPLQGIDPPLFQLLPYQRELRSLQGKADQFRLQLKTLLTEQRTLTRRFFSTLVQEVIGMHQRLRQEAEQWAGDALTPLLQFSLEHKQQLETHILQLKSLARESQQNSQRGQLLTRYSGELELQLAQAAEMLRALRRPAPLRRQGKVVSLTSAQIS</sequence>
<evidence type="ECO:0000259" key="1">
    <source>
        <dbReference type="Pfam" id="PF00350"/>
    </source>
</evidence>
<comment type="caution">
    <text evidence="2">The sequence shown here is derived from an EMBL/GenBank/DDBJ whole genome shotgun (WGS) entry which is preliminary data.</text>
</comment>
<name>A0A9X1N024_9GAMM</name>
<proteinExistence type="predicted"/>
<dbReference type="Proteomes" id="UP001138989">
    <property type="component" value="Unassembled WGS sequence"/>
</dbReference>
<evidence type="ECO:0000313" key="2">
    <source>
        <dbReference type="EMBL" id="MCD1607415.1"/>
    </source>
</evidence>
<evidence type="ECO:0000313" key="3">
    <source>
        <dbReference type="Proteomes" id="UP001138989"/>
    </source>
</evidence>
<dbReference type="InterPro" id="IPR045063">
    <property type="entry name" value="Dynamin_N"/>
</dbReference>
<accession>A0A9X1N024</accession>
<dbReference type="SUPFAM" id="SSF52540">
    <property type="entry name" value="P-loop containing nucleoside triphosphate hydrolases"/>
    <property type="match status" value="1"/>
</dbReference>
<organism evidence="2 3">
    <name type="scientific">Stutzerimonas kunmingensis</name>
    <dbReference type="NCBI Taxonomy" id="1211807"/>
    <lineage>
        <taxon>Bacteria</taxon>
        <taxon>Pseudomonadati</taxon>
        <taxon>Pseudomonadota</taxon>
        <taxon>Gammaproteobacteria</taxon>
        <taxon>Pseudomonadales</taxon>
        <taxon>Pseudomonadaceae</taxon>
        <taxon>Stutzerimonas</taxon>
    </lineage>
</organism>
<dbReference type="AlphaFoldDB" id="A0A9X1N024"/>
<dbReference type="EMBL" id="JAINWF010000003">
    <property type="protein sequence ID" value="MCD1607415.1"/>
    <property type="molecule type" value="Genomic_DNA"/>
</dbReference>
<dbReference type="PANTHER" id="PTHR43681">
    <property type="entry name" value="TRANSMEMBRANE GTPASE FZO"/>
    <property type="match status" value="1"/>
</dbReference>